<name>A0ACA9SA71_9GLOM</name>
<gene>
    <name evidence="1" type="ORF">RPERSI_LOCUS28129</name>
</gene>
<comment type="caution">
    <text evidence="1">The sequence shown here is derived from an EMBL/GenBank/DDBJ whole genome shotgun (WGS) entry which is preliminary data.</text>
</comment>
<proteinExistence type="predicted"/>
<evidence type="ECO:0000313" key="2">
    <source>
        <dbReference type="Proteomes" id="UP000789920"/>
    </source>
</evidence>
<reference evidence="1" key="1">
    <citation type="submission" date="2021-06" db="EMBL/GenBank/DDBJ databases">
        <authorList>
            <person name="Kallberg Y."/>
            <person name="Tangrot J."/>
            <person name="Rosling A."/>
        </authorList>
    </citation>
    <scope>NUCLEOTIDE SEQUENCE</scope>
    <source>
        <strain evidence="1">MA461A</strain>
    </source>
</reference>
<accession>A0ACA9SA71</accession>
<dbReference type="EMBL" id="CAJVQC010101353">
    <property type="protein sequence ID" value="CAG8831402.1"/>
    <property type="molecule type" value="Genomic_DNA"/>
</dbReference>
<sequence length="143" mass="16338">DRRARSIVISTNVSIVLDIYSTYTRRIGWYKNNGILSKILAIMVPLLSMIGLIEIYIEVNNDIDQCRSSDNSLQSWGITCLLFVSDHPMLESCADDIGINGKDILRLVKNHSNKAIFCKLADKYQISVEELKNRLNRHEKLIL</sequence>
<feature type="non-terminal residue" evidence="1">
    <location>
        <position position="1"/>
    </location>
</feature>
<evidence type="ECO:0000313" key="1">
    <source>
        <dbReference type="EMBL" id="CAG8831402.1"/>
    </source>
</evidence>
<dbReference type="Proteomes" id="UP000789920">
    <property type="component" value="Unassembled WGS sequence"/>
</dbReference>
<organism evidence="1 2">
    <name type="scientific">Racocetra persica</name>
    <dbReference type="NCBI Taxonomy" id="160502"/>
    <lineage>
        <taxon>Eukaryota</taxon>
        <taxon>Fungi</taxon>
        <taxon>Fungi incertae sedis</taxon>
        <taxon>Mucoromycota</taxon>
        <taxon>Glomeromycotina</taxon>
        <taxon>Glomeromycetes</taxon>
        <taxon>Diversisporales</taxon>
        <taxon>Gigasporaceae</taxon>
        <taxon>Racocetra</taxon>
    </lineage>
</organism>
<keyword evidence="2" id="KW-1185">Reference proteome</keyword>
<protein>
    <submittedName>
        <fullName evidence="1">3575_t:CDS:1</fullName>
    </submittedName>
</protein>